<evidence type="ECO:0000256" key="1">
    <source>
        <dbReference type="SAM" id="Phobius"/>
    </source>
</evidence>
<feature type="transmembrane region" description="Helical" evidence="1">
    <location>
        <begin position="162"/>
        <end position="187"/>
    </location>
</feature>
<keyword evidence="1" id="KW-0812">Transmembrane</keyword>
<sequence>MKRLWRKLGDGMLRLLRADPDVFRPVARAHRLITHRMERVARGRARGFMARIPPAYFLRFMAAFYGTILSNVFAWWESRVFGAALLLTFGGLFLILVVILDYYDVLVNRDEYLVLASHPHDTWSILLAKIMVVGQSILVLGACYFVPGAIRAAFSFRSPVAGLGFLVGAAGLTVAVGAGGMLITALLVRIGGRAAIQRVLPLIQAAFVLSVMFGSGAGRVMRTIAVPKLAEIGFVQWALPPFWFVWPVELATGQVSGGTLLRAGL</sequence>
<dbReference type="Proteomes" id="UP000317366">
    <property type="component" value="Unassembled WGS sequence"/>
</dbReference>
<proteinExistence type="predicted"/>
<evidence type="ECO:0008006" key="4">
    <source>
        <dbReference type="Google" id="ProtNLM"/>
    </source>
</evidence>
<gene>
    <name evidence="2" type="ORF">E6K77_10835</name>
</gene>
<accession>A0A538TCD3</accession>
<feature type="transmembrane region" description="Helical" evidence="1">
    <location>
        <begin position="56"/>
        <end position="76"/>
    </location>
</feature>
<keyword evidence="1" id="KW-1133">Transmembrane helix</keyword>
<reference evidence="2 3" key="1">
    <citation type="journal article" date="2019" name="Nat. Microbiol.">
        <title>Mediterranean grassland soil C-N compound turnover is dependent on rainfall and depth, and is mediated by genomically divergent microorganisms.</title>
        <authorList>
            <person name="Diamond S."/>
            <person name="Andeer P.F."/>
            <person name="Li Z."/>
            <person name="Crits-Christoph A."/>
            <person name="Burstein D."/>
            <person name="Anantharaman K."/>
            <person name="Lane K.R."/>
            <person name="Thomas B.C."/>
            <person name="Pan C."/>
            <person name="Northen T.R."/>
            <person name="Banfield J.F."/>
        </authorList>
    </citation>
    <scope>NUCLEOTIDE SEQUENCE [LARGE SCALE GENOMIC DNA]</scope>
    <source>
        <strain evidence="2">WS_7</strain>
    </source>
</reference>
<feature type="non-terminal residue" evidence="2">
    <location>
        <position position="265"/>
    </location>
</feature>
<evidence type="ECO:0000313" key="3">
    <source>
        <dbReference type="Proteomes" id="UP000317366"/>
    </source>
</evidence>
<dbReference type="AlphaFoldDB" id="A0A538TCD3"/>
<protein>
    <recommendedName>
        <fullName evidence="4">ABC transporter permease</fullName>
    </recommendedName>
</protein>
<comment type="caution">
    <text evidence="2">The sequence shown here is derived from an EMBL/GenBank/DDBJ whole genome shotgun (WGS) entry which is preliminary data.</text>
</comment>
<feature type="transmembrane region" description="Helical" evidence="1">
    <location>
        <begin position="199"/>
        <end position="218"/>
    </location>
</feature>
<feature type="transmembrane region" description="Helical" evidence="1">
    <location>
        <begin position="82"/>
        <end position="103"/>
    </location>
</feature>
<name>A0A538TCD3_UNCEI</name>
<dbReference type="EMBL" id="VBOX01000107">
    <property type="protein sequence ID" value="TMQ61237.1"/>
    <property type="molecule type" value="Genomic_DNA"/>
</dbReference>
<organism evidence="2 3">
    <name type="scientific">Eiseniibacteriota bacterium</name>
    <dbReference type="NCBI Taxonomy" id="2212470"/>
    <lineage>
        <taxon>Bacteria</taxon>
        <taxon>Candidatus Eiseniibacteriota</taxon>
    </lineage>
</organism>
<keyword evidence="1" id="KW-0472">Membrane</keyword>
<feature type="transmembrane region" description="Helical" evidence="1">
    <location>
        <begin position="124"/>
        <end position="150"/>
    </location>
</feature>
<evidence type="ECO:0000313" key="2">
    <source>
        <dbReference type="EMBL" id="TMQ61237.1"/>
    </source>
</evidence>